<dbReference type="RefSeq" id="WP_248665977.1">
    <property type="nucleotide sequence ID" value="NZ_JALPRX010000019.1"/>
</dbReference>
<dbReference type="GO" id="GO:0005737">
    <property type="term" value="C:cytoplasm"/>
    <property type="evidence" value="ECO:0007669"/>
    <property type="project" value="InterPro"/>
</dbReference>
<dbReference type="GO" id="GO:0008253">
    <property type="term" value="F:5'-nucleotidase activity"/>
    <property type="evidence" value="ECO:0007669"/>
    <property type="project" value="InterPro"/>
</dbReference>
<dbReference type="Proteomes" id="UP001139516">
    <property type="component" value="Unassembled WGS sequence"/>
</dbReference>
<organism evidence="1 2">
    <name type="scientific">Roseomonas acroporae</name>
    <dbReference type="NCBI Taxonomy" id="2937791"/>
    <lineage>
        <taxon>Bacteria</taxon>
        <taxon>Pseudomonadati</taxon>
        <taxon>Pseudomonadota</taxon>
        <taxon>Alphaproteobacteria</taxon>
        <taxon>Acetobacterales</taxon>
        <taxon>Roseomonadaceae</taxon>
        <taxon>Roseomonas</taxon>
    </lineage>
</organism>
<protein>
    <submittedName>
        <fullName evidence="1">5'-nucleotidase</fullName>
    </submittedName>
</protein>
<name>A0A9X1YC69_9PROT</name>
<sequence length="311" mass="34703">MAPTLENSIVIAVSSRALFDFEEENTVFSEDDDAEYMEMQFQRLDRPARKGAAFSLIKKLLSINDNAEAGSNHQRVEVVLLSRNDPVSGLRVFKSAQEHELKIERGIFTRGRTPFGYLRPLGAKLFLSANVDDVTAALRAGSPAARVIPRSIGEDPHPDEIRIAFDGDGVLFSDEAERVFARHGLNEFHAHERTRLGTPLPEGPLWPLLEALHQLKSMQSKSSKMRIRLGLFTARSAPAHERAIRTLISRQIRIDEAAFLGGLPKGPFLREFKPDIFFDDQIRHISNAASVTSVGHVPYGVKNEIEPTESE</sequence>
<proteinExistence type="predicted"/>
<dbReference type="EMBL" id="JALPRX010000019">
    <property type="protein sequence ID" value="MCK8783856.1"/>
    <property type="molecule type" value="Genomic_DNA"/>
</dbReference>
<dbReference type="GO" id="GO:0009117">
    <property type="term" value="P:nucleotide metabolic process"/>
    <property type="evidence" value="ECO:0007669"/>
    <property type="project" value="InterPro"/>
</dbReference>
<dbReference type="GO" id="GO:0000287">
    <property type="term" value="F:magnesium ion binding"/>
    <property type="evidence" value="ECO:0007669"/>
    <property type="project" value="InterPro"/>
</dbReference>
<dbReference type="AlphaFoldDB" id="A0A9X1YC69"/>
<evidence type="ECO:0000313" key="2">
    <source>
        <dbReference type="Proteomes" id="UP001139516"/>
    </source>
</evidence>
<reference evidence="1" key="1">
    <citation type="submission" date="2022-04" db="EMBL/GenBank/DDBJ databases">
        <title>Roseomonas acroporae sp. nov., isolated from coral Acropora digitifera.</title>
        <authorList>
            <person name="Sun H."/>
        </authorList>
    </citation>
    <scope>NUCLEOTIDE SEQUENCE</scope>
    <source>
        <strain evidence="1">NAR14</strain>
    </source>
</reference>
<dbReference type="InterPro" id="IPR036412">
    <property type="entry name" value="HAD-like_sf"/>
</dbReference>
<keyword evidence="2" id="KW-1185">Reference proteome</keyword>
<dbReference type="PANTHER" id="PTHR31367">
    <property type="entry name" value="CYTOSOLIC 5'-NUCLEOTIDASE 1 FAMILY MEMBER"/>
    <property type="match status" value="1"/>
</dbReference>
<gene>
    <name evidence="1" type="ORF">M0638_05610</name>
</gene>
<dbReference type="GO" id="GO:0000166">
    <property type="term" value="F:nucleotide binding"/>
    <property type="evidence" value="ECO:0007669"/>
    <property type="project" value="InterPro"/>
</dbReference>
<dbReference type="PANTHER" id="PTHR31367:SF5">
    <property type="entry name" value="CYTOSOLIC 5'-NUCLEOTIDASE 1A"/>
    <property type="match status" value="1"/>
</dbReference>
<dbReference type="SUPFAM" id="SSF56784">
    <property type="entry name" value="HAD-like"/>
    <property type="match status" value="1"/>
</dbReference>
<dbReference type="Pfam" id="PF06189">
    <property type="entry name" value="5-nucleotidase"/>
    <property type="match status" value="1"/>
</dbReference>
<comment type="caution">
    <text evidence="1">The sequence shown here is derived from an EMBL/GenBank/DDBJ whole genome shotgun (WGS) entry which is preliminary data.</text>
</comment>
<evidence type="ECO:0000313" key="1">
    <source>
        <dbReference type="EMBL" id="MCK8783856.1"/>
    </source>
</evidence>
<accession>A0A9X1YC69</accession>
<dbReference type="InterPro" id="IPR010394">
    <property type="entry name" value="5-nucleotidase"/>
</dbReference>